<reference evidence="3" key="1">
    <citation type="journal article" date="2014" name="Proc. Natl. Acad. Sci. U.S.A.">
        <title>Extensive sampling of basidiomycete genomes demonstrates inadequacy of the white-rot/brown-rot paradigm for wood decay fungi.</title>
        <authorList>
            <person name="Riley R."/>
            <person name="Salamov A.A."/>
            <person name="Brown D.W."/>
            <person name="Nagy L.G."/>
            <person name="Floudas D."/>
            <person name="Held B.W."/>
            <person name="Levasseur A."/>
            <person name="Lombard V."/>
            <person name="Morin E."/>
            <person name="Otillar R."/>
            <person name="Lindquist E.A."/>
            <person name="Sun H."/>
            <person name="LaButti K.M."/>
            <person name="Schmutz J."/>
            <person name="Jabbour D."/>
            <person name="Luo H."/>
            <person name="Baker S.E."/>
            <person name="Pisabarro A.G."/>
            <person name="Walton J.D."/>
            <person name="Blanchette R.A."/>
            <person name="Henrissat B."/>
            <person name="Martin F."/>
            <person name="Cullen D."/>
            <person name="Hibbett D.S."/>
            <person name="Grigoriev I.V."/>
        </authorList>
    </citation>
    <scope>NUCLEOTIDE SEQUENCE [LARGE SCALE GENOMIC DNA]</scope>
    <source>
        <strain evidence="3">PC15</strain>
    </source>
</reference>
<gene>
    <name evidence="2" type="ORF">PLEOSDRAFT_162858</name>
</gene>
<feature type="region of interest" description="Disordered" evidence="1">
    <location>
        <begin position="49"/>
        <end position="124"/>
    </location>
</feature>
<proteinExistence type="predicted"/>
<dbReference type="HOGENOM" id="CLU_2004863_0_0_1"/>
<evidence type="ECO:0000313" key="2">
    <source>
        <dbReference type="EMBL" id="KDQ23116.1"/>
    </source>
</evidence>
<dbReference type="Proteomes" id="UP000027073">
    <property type="component" value="Unassembled WGS sequence"/>
</dbReference>
<accession>A0A067NH54</accession>
<sequence>MDFAPTFQGSCHDQHTTSSPSTGTPTVLEGASITQALSGRNIGLDVTDNSWNNCGTRPPALRHGGGSEGSPINQPTSPTSTSTPSVLKRSSIGDLTGRNIGINVIDYSENNSGGASDSGDADEL</sequence>
<evidence type="ECO:0000256" key="1">
    <source>
        <dbReference type="SAM" id="MobiDB-lite"/>
    </source>
</evidence>
<evidence type="ECO:0000313" key="3">
    <source>
        <dbReference type="Proteomes" id="UP000027073"/>
    </source>
</evidence>
<dbReference type="AlphaFoldDB" id="A0A067NH54"/>
<dbReference type="VEuPathDB" id="FungiDB:PLEOSDRAFT_162858"/>
<dbReference type="EMBL" id="KL198013">
    <property type="protein sequence ID" value="KDQ23116.1"/>
    <property type="molecule type" value="Genomic_DNA"/>
</dbReference>
<name>A0A067NH54_PLEO1</name>
<organism evidence="2 3">
    <name type="scientific">Pleurotus ostreatus (strain PC15)</name>
    <name type="common">Oyster mushroom</name>
    <dbReference type="NCBI Taxonomy" id="1137138"/>
    <lineage>
        <taxon>Eukaryota</taxon>
        <taxon>Fungi</taxon>
        <taxon>Dikarya</taxon>
        <taxon>Basidiomycota</taxon>
        <taxon>Agaricomycotina</taxon>
        <taxon>Agaricomycetes</taxon>
        <taxon>Agaricomycetidae</taxon>
        <taxon>Agaricales</taxon>
        <taxon>Pleurotineae</taxon>
        <taxon>Pleurotaceae</taxon>
        <taxon>Pleurotus</taxon>
    </lineage>
</organism>
<protein>
    <submittedName>
        <fullName evidence="2">Uncharacterized protein</fullName>
    </submittedName>
</protein>
<feature type="compositionally biased region" description="Low complexity" evidence="1">
    <location>
        <begin position="75"/>
        <end position="85"/>
    </location>
</feature>
<feature type="region of interest" description="Disordered" evidence="1">
    <location>
        <begin position="1"/>
        <end position="27"/>
    </location>
</feature>
<feature type="compositionally biased region" description="Low complexity" evidence="1">
    <location>
        <begin position="16"/>
        <end position="26"/>
    </location>
</feature>
<dbReference type="InParanoid" id="A0A067NH54"/>